<dbReference type="InterPro" id="IPR036864">
    <property type="entry name" value="Zn2-C6_fun-type_DNA-bd_sf"/>
</dbReference>
<keyword evidence="3" id="KW-1185">Reference proteome</keyword>
<dbReference type="Proteomes" id="UP001187734">
    <property type="component" value="Unassembled WGS sequence"/>
</dbReference>
<comment type="caution">
    <text evidence="2">The sequence shown here is derived from an EMBL/GenBank/DDBJ whole genome shotgun (WGS) entry which is preliminary data.</text>
</comment>
<sequence length="49" mass="5487">MKRSHYACDQCRRSKRACDAPPLLGPGASRRRPMTTGEPLANSNWRTSV</sequence>
<evidence type="ECO:0000313" key="3">
    <source>
        <dbReference type="Proteomes" id="UP001187734"/>
    </source>
</evidence>
<dbReference type="GO" id="GO:0008270">
    <property type="term" value="F:zinc ion binding"/>
    <property type="evidence" value="ECO:0007669"/>
    <property type="project" value="InterPro"/>
</dbReference>
<evidence type="ECO:0008006" key="4">
    <source>
        <dbReference type="Google" id="ProtNLM"/>
    </source>
</evidence>
<dbReference type="EMBL" id="ONZP01000499">
    <property type="protein sequence ID" value="SPJ85814.1"/>
    <property type="molecule type" value="Genomic_DNA"/>
</dbReference>
<evidence type="ECO:0000256" key="1">
    <source>
        <dbReference type="SAM" id="MobiDB-lite"/>
    </source>
</evidence>
<feature type="region of interest" description="Disordered" evidence="1">
    <location>
        <begin position="19"/>
        <end position="49"/>
    </location>
</feature>
<protein>
    <recommendedName>
        <fullName evidence="4">Zn(2)-C6 fungal-type domain-containing protein</fullName>
    </recommendedName>
</protein>
<dbReference type="GO" id="GO:0000981">
    <property type="term" value="F:DNA-binding transcription factor activity, RNA polymerase II-specific"/>
    <property type="evidence" value="ECO:0007669"/>
    <property type="project" value="InterPro"/>
</dbReference>
<dbReference type="AlphaFoldDB" id="A0AAE8SNG5"/>
<accession>A0AAE8SNG5</accession>
<gene>
    <name evidence="2" type="ORF">FTOL_11597</name>
</gene>
<dbReference type="SUPFAM" id="SSF57701">
    <property type="entry name" value="Zn2/Cys6 DNA-binding domain"/>
    <property type="match status" value="1"/>
</dbReference>
<reference evidence="2" key="1">
    <citation type="submission" date="2018-03" db="EMBL/GenBank/DDBJ databases">
        <authorList>
            <person name="Guldener U."/>
        </authorList>
    </citation>
    <scope>NUCLEOTIDE SEQUENCE</scope>
</reference>
<dbReference type="Gene3D" id="4.10.240.10">
    <property type="entry name" value="Zn(2)-C6 fungal-type DNA-binding domain"/>
    <property type="match status" value="1"/>
</dbReference>
<evidence type="ECO:0000313" key="2">
    <source>
        <dbReference type="EMBL" id="SPJ85814.1"/>
    </source>
</evidence>
<organism evidence="2 3">
    <name type="scientific">Fusarium torulosum</name>
    <dbReference type="NCBI Taxonomy" id="33205"/>
    <lineage>
        <taxon>Eukaryota</taxon>
        <taxon>Fungi</taxon>
        <taxon>Dikarya</taxon>
        <taxon>Ascomycota</taxon>
        <taxon>Pezizomycotina</taxon>
        <taxon>Sordariomycetes</taxon>
        <taxon>Hypocreomycetidae</taxon>
        <taxon>Hypocreales</taxon>
        <taxon>Nectriaceae</taxon>
        <taxon>Fusarium</taxon>
    </lineage>
</organism>
<name>A0AAE8SNG5_9HYPO</name>
<proteinExistence type="predicted"/>